<organism evidence="3 4">
    <name type="scientific">Flammeovirga pectinis</name>
    <dbReference type="NCBI Taxonomy" id="2494373"/>
    <lineage>
        <taxon>Bacteria</taxon>
        <taxon>Pseudomonadati</taxon>
        <taxon>Bacteroidota</taxon>
        <taxon>Cytophagia</taxon>
        <taxon>Cytophagales</taxon>
        <taxon>Flammeovirgaceae</taxon>
        <taxon>Flammeovirga</taxon>
    </lineage>
</organism>
<evidence type="ECO:0000313" key="4">
    <source>
        <dbReference type="Proteomes" id="UP000267268"/>
    </source>
</evidence>
<dbReference type="PANTHER" id="PTHR30007:SF0">
    <property type="entry name" value="TRANSPOSASE"/>
    <property type="match status" value="1"/>
</dbReference>
<dbReference type="AlphaFoldDB" id="A0A3S9PBM6"/>
<feature type="domain" description="Transposase IS4-like" evidence="1">
    <location>
        <begin position="97"/>
        <end position="261"/>
    </location>
</feature>
<proteinExistence type="predicted"/>
<reference evidence="3 4" key="1">
    <citation type="submission" date="2018-12" db="EMBL/GenBank/DDBJ databases">
        <title>Flammeovirga pectinis sp. nov., isolated from the gut of the Korean scallop, Patinopecten yessoensis.</title>
        <authorList>
            <person name="Bae J.-W."/>
            <person name="Jeong Y.-S."/>
            <person name="Kang W."/>
        </authorList>
    </citation>
    <scope>NUCLEOTIDE SEQUENCE [LARGE SCALE GENOMIC DNA]</scope>
    <source>
        <strain evidence="3 4">L12M1</strain>
        <plasmid evidence="3 4">unnamed1</plasmid>
    </source>
</reference>
<accession>A0A3S9PBM6</accession>
<evidence type="ECO:0000259" key="1">
    <source>
        <dbReference type="Pfam" id="PF01609"/>
    </source>
</evidence>
<dbReference type="GO" id="GO:0004803">
    <property type="term" value="F:transposase activity"/>
    <property type="evidence" value="ECO:0007669"/>
    <property type="project" value="InterPro"/>
</dbReference>
<gene>
    <name evidence="3" type="ORF">EI427_25625</name>
</gene>
<dbReference type="EMBL" id="CP034564">
    <property type="protein sequence ID" value="AZQ65618.1"/>
    <property type="molecule type" value="Genomic_DNA"/>
</dbReference>
<protein>
    <submittedName>
        <fullName evidence="3">IS5/IS1182 family transposase</fullName>
    </submittedName>
</protein>
<dbReference type="OrthoDB" id="1270539at2"/>
<dbReference type="GO" id="GO:0006313">
    <property type="term" value="P:DNA transposition"/>
    <property type="evidence" value="ECO:0007669"/>
    <property type="project" value="InterPro"/>
</dbReference>
<name>A0A3S9PBM6_9BACT</name>
<feature type="domain" description="Insertion element IS402-like" evidence="2">
    <location>
        <begin position="11"/>
        <end position="79"/>
    </location>
</feature>
<dbReference type="Pfam" id="PF01609">
    <property type="entry name" value="DDE_Tnp_1"/>
    <property type="match status" value="1"/>
</dbReference>
<keyword evidence="3" id="KW-0614">Plasmid</keyword>
<keyword evidence="4" id="KW-1185">Reference proteome</keyword>
<evidence type="ECO:0000259" key="2">
    <source>
        <dbReference type="Pfam" id="PF13340"/>
    </source>
</evidence>
<dbReference type="InterPro" id="IPR002559">
    <property type="entry name" value="Transposase_11"/>
</dbReference>
<geneLocation type="plasmid" evidence="3">
    <name>unnamed1</name>
</geneLocation>
<evidence type="ECO:0000313" key="3">
    <source>
        <dbReference type="EMBL" id="AZQ65618.1"/>
    </source>
</evidence>
<dbReference type="Proteomes" id="UP000267268">
    <property type="component" value="Plasmid unnamed1"/>
</dbReference>
<dbReference type="PANTHER" id="PTHR30007">
    <property type="entry name" value="PHP DOMAIN PROTEIN"/>
    <property type="match status" value="1"/>
</dbReference>
<dbReference type="GO" id="GO:0003677">
    <property type="term" value="F:DNA binding"/>
    <property type="evidence" value="ECO:0007669"/>
    <property type="project" value="InterPro"/>
</dbReference>
<dbReference type="KEGG" id="fll:EI427_25625"/>
<sequence>MHKAILNKYVNRYIPKIKRGRQVKVPIWKILNAIFYKIKTGVQWHLLPLKEFFGNLSISYQSVYYHYNKWCKIGVFHKIYDNLLKDYKRLLDCSILNFDGSHSPTKRGGEKVGYQGRKKAKTTNMLILSDKTGIPLAISPGISGDHHDLYEIEFFTHKILENTSQIIGNMEGLFLNADAGFDSKKFIHLLNEHSIFPNVDKNKRNSKSQYLLDYVFDDELYKFRFSVEQTNAWIDNYKSLIIRCMTSIKNWEQSHYIAFISILKMNYYRIFSNC</sequence>
<dbReference type="InterPro" id="IPR025161">
    <property type="entry name" value="IS402-like_dom"/>
</dbReference>
<dbReference type="Pfam" id="PF13340">
    <property type="entry name" value="DUF4096"/>
    <property type="match status" value="1"/>
</dbReference>
<dbReference type="RefSeq" id="WP_126620511.1">
    <property type="nucleotide sequence ID" value="NZ_CP034564.1"/>
</dbReference>